<reference evidence="1" key="1">
    <citation type="submission" date="2021-01" db="EMBL/GenBank/DDBJ databases">
        <authorList>
            <consortium name="Genoscope - CEA"/>
            <person name="William W."/>
        </authorList>
    </citation>
    <scope>NUCLEOTIDE SEQUENCE</scope>
</reference>
<sequence length="36" mass="4287">MLKNKGNMFQMIYYPFSVQKLCQMVSNKFINEGIQL</sequence>
<evidence type="ECO:0000313" key="2">
    <source>
        <dbReference type="Proteomes" id="UP000692954"/>
    </source>
</evidence>
<dbReference type="Proteomes" id="UP000692954">
    <property type="component" value="Unassembled WGS sequence"/>
</dbReference>
<name>A0A8S1N1B9_9CILI</name>
<gene>
    <name evidence="1" type="ORF">PSON_ATCC_30995.1.T0500320</name>
</gene>
<keyword evidence="2" id="KW-1185">Reference proteome</keyword>
<organism evidence="1 2">
    <name type="scientific">Paramecium sonneborni</name>
    <dbReference type="NCBI Taxonomy" id="65129"/>
    <lineage>
        <taxon>Eukaryota</taxon>
        <taxon>Sar</taxon>
        <taxon>Alveolata</taxon>
        <taxon>Ciliophora</taxon>
        <taxon>Intramacronucleata</taxon>
        <taxon>Oligohymenophorea</taxon>
        <taxon>Peniculida</taxon>
        <taxon>Parameciidae</taxon>
        <taxon>Paramecium</taxon>
    </lineage>
</organism>
<proteinExistence type="predicted"/>
<dbReference type="EMBL" id="CAJJDN010000050">
    <property type="protein sequence ID" value="CAD8087047.1"/>
    <property type="molecule type" value="Genomic_DNA"/>
</dbReference>
<comment type="caution">
    <text evidence="1">The sequence shown here is derived from an EMBL/GenBank/DDBJ whole genome shotgun (WGS) entry which is preliminary data.</text>
</comment>
<protein>
    <submittedName>
        <fullName evidence="1">Uncharacterized protein</fullName>
    </submittedName>
</protein>
<dbReference type="AlphaFoldDB" id="A0A8S1N1B9"/>
<evidence type="ECO:0000313" key="1">
    <source>
        <dbReference type="EMBL" id="CAD8087047.1"/>
    </source>
</evidence>
<accession>A0A8S1N1B9</accession>